<keyword evidence="4" id="KW-0548">Nucleotidyltransferase</keyword>
<dbReference type="PANTHER" id="PTHR33571:SF12">
    <property type="entry name" value="BSL3053 PROTEIN"/>
    <property type="match status" value="1"/>
</dbReference>
<evidence type="ECO:0000313" key="12">
    <source>
        <dbReference type="Proteomes" id="UP000050465"/>
    </source>
</evidence>
<evidence type="ECO:0000256" key="1">
    <source>
        <dbReference type="ARBA" id="ARBA00001946"/>
    </source>
</evidence>
<feature type="domain" description="Polymerase nucleotidyl transferase" evidence="10">
    <location>
        <begin position="22"/>
        <end position="102"/>
    </location>
</feature>
<keyword evidence="8" id="KW-0460">Magnesium</keyword>
<evidence type="ECO:0000256" key="2">
    <source>
        <dbReference type="ARBA" id="ARBA00022649"/>
    </source>
</evidence>
<gene>
    <name evidence="11" type="ORF">HLUCCA11_23275</name>
</gene>
<dbReference type="SUPFAM" id="SSF81301">
    <property type="entry name" value="Nucleotidyltransferase"/>
    <property type="match status" value="1"/>
</dbReference>
<evidence type="ECO:0000256" key="5">
    <source>
        <dbReference type="ARBA" id="ARBA00022723"/>
    </source>
</evidence>
<dbReference type="GO" id="GO:0046872">
    <property type="term" value="F:metal ion binding"/>
    <property type="evidence" value="ECO:0007669"/>
    <property type="project" value="UniProtKB-KW"/>
</dbReference>
<evidence type="ECO:0000313" key="11">
    <source>
        <dbReference type="EMBL" id="KPQ31652.1"/>
    </source>
</evidence>
<dbReference type="CDD" id="cd05403">
    <property type="entry name" value="NT_KNTase_like"/>
    <property type="match status" value="1"/>
</dbReference>
<dbReference type="InterPro" id="IPR043519">
    <property type="entry name" value="NT_sf"/>
</dbReference>
<dbReference type="GO" id="GO:0016779">
    <property type="term" value="F:nucleotidyltransferase activity"/>
    <property type="evidence" value="ECO:0007669"/>
    <property type="project" value="UniProtKB-KW"/>
</dbReference>
<evidence type="ECO:0000259" key="10">
    <source>
        <dbReference type="Pfam" id="PF01909"/>
    </source>
</evidence>
<evidence type="ECO:0000256" key="4">
    <source>
        <dbReference type="ARBA" id="ARBA00022695"/>
    </source>
</evidence>
<proteinExistence type="inferred from homology"/>
<keyword evidence="5" id="KW-0479">Metal-binding</keyword>
<dbReference type="InterPro" id="IPR002934">
    <property type="entry name" value="Polymerase_NTP_transf_dom"/>
</dbReference>
<evidence type="ECO:0000256" key="9">
    <source>
        <dbReference type="ARBA" id="ARBA00038276"/>
    </source>
</evidence>
<evidence type="ECO:0000256" key="8">
    <source>
        <dbReference type="ARBA" id="ARBA00022842"/>
    </source>
</evidence>
<name>A0A0P8D6H5_9CYAN</name>
<dbReference type="PANTHER" id="PTHR33571">
    <property type="entry name" value="SSL8005 PROTEIN"/>
    <property type="match status" value="1"/>
</dbReference>
<comment type="similarity">
    <text evidence="9">Belongs to the MntA antitoxin family.</text>
</comment>
<sequence>MAAGVGLGIESLLLPKRSQILAIAEKHGAFNVRVFGSVARGEATAESDIDFLIDYDPNSRTPWFPMGLIHDWQALLGRDVDVATVEMLREDRGREQVLSEAVEL</sequence>
<dbReference type="PATRIC" id="fig|1666911.3.peg.5460"/>
<evidence type="ECO:0000256" key="3">
    <source>
        <dbReference type="ARBA" id="ARBA00022679"/>
    </source>
</evidence>
<dbReference type="Proteomes" id="UP000050465">
    <property type="component" value="Unassembled WGS sequence"/>
</dbReference>
<accession>A0A0P8D6H5</accession>
<keyword evidence="2" id="KW-1277">Toxin-antitoxin system</keyword>
<dbReference type="Gene3D" id="3.30.460.10">
    <property type="entry name" value="Beta Polymerase, domain 2"/>
    <property type="match status" value="1"/>
</dbReference>
<comment type="cofactor">
    <cofactor evidence="1">
        <name>Mg(2+)</name>
        <dbReference type="ChEBI" id="CHEBI:18420"/>
    </cofactor>
</comment>
<dbReference type="Pfam" id="PF01909">
    <property type="entry name" value="NTP_transf_2"/>
    <property type="match status" value="1"/>
</dbReference>
<keyword evidence="6" id="KW-0547">Nucleotide-binding</keyword>
<reference evidence="11 12" key="1">
    <citation type="submission" date="2015-09" db="EMBL/GenBank/DDBJ databases">
        <title>Identification and resolution of microdiversity through metagenomic sequencing of parallel consortia.</title>
        <authorList>
            <person name="Nelson W.C."/>
            <person name="Romine M.F."/>
            <person name="Lindemann S.R."/>
        </authorList>
    </citation>
    <scope>NUCLEOTIDE SEQUENCE [LARGE SCALE GENOMIC DNA]</scope>
    <source>
        <strain evidence="11">Ana</strain>
    </source>
</reference>
<dbReference type="AlphaFoldDB" id="A0A0P8D6H5"/>
<keyword evidence="7" id="KW-0067">ATP-binding</keyword>
<organism evidence="11 12">
    <name type="scientific">Phormidesmis priestleyi Ana</name>
    <dbReference type="NCBI Taxonomy" id="1666911"/>
    <lineage>
        <taxon>Bacteria</taxon>
        <taxon>Bacillati</taxon>
        <taxon>Cyanobacteriota</taxon>
        <taxon>Cyanophyceae</taxon>
        <taxon>Leptolyngbyales</taxon>
        <taxon>Leptolyngbyaceae</taxon>
        <taxon>Phormidesmis</taxon>
    </lineage>
</organism>
<evidence type="ECO:0000256" key="7">
    <source>
        <dbReference type="ARBA" id="ARBA00022840"/>
    </source>
</evidence>
<dbReference type="EMBL" id="LJZR01000090">
    <property type="protein sequence ID" value="KPQ31652.1"/>
    <property type="molecule type" value="Genomic_DNA"/>
</dbReference>
<keyword evidence="3 11" id="KW-0808">Transferase</keyword>
<dbReference type="STRING" id="1666911.HLUCCA11_23275"/>
<dbReference type="InterPro" id="IPR052038">
    <property type="entry name" value="Type-VII_TA_antitoxin"/>
</dbReference>
<dbReference type="GO" id="GO:0005524">
    <property type="term" value="F:ATP binding"/>
    <property type="evidence" value="ECO:0007669"/>
    <property type="project" value="UniProtKB-KW"/>
</dbReference>
<comment type="caution">
    <text evidence="11">The sequence shown here is derived from an EMBL/GenBank/DDBJ whole genome shotgun (WGS) entry which is preliminary data.</text>
</comment>
<protein>
    <submittedName>
        <fullName evidence="11">Putative nucleotidyltransferase</fullName>
    </submittedName>
</protein>
<evidence type="ECO:0000256" key="6">
    <source>
        <dbReference type="ARBA" id="ARBA00022741"/>
    </source>
</evidence>